<feature type="transmembrane region" description="Helical" evidence="1">
    <location>
        <begin position="50"/>
        <end position="72"/>
    </location>
</feature>
<evidence type="ECO:0000313" key="3">
    <source>
        <dbReference type="Proteomes" id="UP000034894"/>
    </source>
</evidence>
<dbReference type="AlphaFoldDB" id="A0A0G1DB95"/>
<dbReference type="EMBL" id="LCFP01000022">
    <property type="protein sequence ID" value="KKS95145.1"/>
    <property type="molecule type" value="Genomic_DNA"/>
</dbReference>
<accession>A0A0G1DB95</accession>
<proteinExistence type="predicted"/>
<keyword evidence="1" id="KW-0472">Membrane</keyword>
<name>A0A0G1DB95_9BACT</name>
<organism evidence="2 3">
    <name type="scientific">Candidatus Gottesmanbacteria bacterium GW2011_GWA2_43_14</name>
    <dbReference type="NCBI Taxonomy" id="1618443"/>
    <lineage>
        <taxon>Bacteria</taxon>
        <taxon>Candidatus Gottesmaniibacteriota</taxon>
    </lineage>
</organism>
<dbReference type="Proteomes" id="UP000034894">
    <property type="component" value="Unassembled WGS sequence"/>
</dbReference>
<reference evidence="2 3" key="1">
    <citation type="journal article" date="2015" name="Nature">
        <title>rRNA introns, odd ribosomes, and small enigmatic genomes across a large radiation of phyla.</title>
        <authorList>
            <person name="Brown C.T."/>
            <person name="Hug L.A."/>
            <person name="Thomas B.C."/>
            <person name="Sharon I."/>
            <person name="Castelle C.J."/>
            <person name="Singh A."/>
            <person name="Wilkins M.J."/>
            <person name="Williams K.H."/>
            <person name="Banfield J.F."/>
        </authorList>
    </citation>
    <scope>NUCLEOTIDE SEQUENCE [LARGE SCALE GENOMIC DNA]</scope>
</reference>
<feature type="transmembrane region" description="Helical" evidence="1">
    <location>
        <begin position="12"/>
        <end position="30"/>
    </location>
</feature>
<evidence type="ECO:0000256" key="1">
    <source>
        <dbReference type="SAM" id="Phobius"/>
    </source>
</evidence>
<protein>
    <submittedName>
        <fullName evidence="2">Uncharacterized protein</fullName>
    </submittedName>
</protein>
<keyword evidence="1" id="KW-1133">Transmembrane helix</keyword>
<sequence>MAIYKIVGVVNFFLGIFEVVFPLIFILFTIPRLTELYAEFQANGPNLIHTYIFLSILIVMGLGNFFLGFKLFSKFGYKEKYLKIAIIFIIVSFLLGGVFTKITSISIIMPIYNLSSEL</sequence>
<keyword evidence="1" id="KW-0812">Transmembrane</keyword>
<dbReference type="STRING" id="1618443.UV73_C0022G0009"/>
<feature type="transmembrane region" description="Helical" evidence="1">
    <location>
        <begin position="84"/>
        <end position="112"/>
    </location>
</feature>
<evidence type="ECO:0000313" key="2">
    <source>
        <dbReference type="EMBL" id="KKS95145.1"/>
    </source>
</evidence>
<gene>
    <name evidence="2" type="ORF">UV73_C0022G0009</name>
</gene>
<comment type="caution">
    <text evidence="2">The sequence shown here is derived from an EMBL/GenBank/DDBJ whole genome shotgun (WGS) entry which is preliminary data.</text>
</comment>